<dbReference type="InterPro" id="IPR046867">
    <property type="entry name" value="AldOxase/xan_DH_MoCoBD2"/>
</dbReference>
<protein>
    <submittedName>
        <fullName evidence="4">Xanthine dehydrogenase family protein molybdopterin-binding subunit</fullName>
    </submittedName>
</protein>
<evidence type="ECO:0000313" key="4">
    <source>
        <dbReference type="EMBL" id="KAB2386341.1"/>
    </source>
</evidence>
<keyword evidence="2" id="KW-0560">Oxidoreductase</keyword>
<dbReference type="Proteomes" id="UP000483004">
    <property type="component" value="Unassembled WGS sequence"/>
</dbReference>
<gene>
    <name evidence="4" type="ORF">F9B16_07555</name>
</gene>
<dbReference type="PANTHER" id="PTHR11908">
    <property type="entry name" value="XANTHINE DEHYDROGENASE"/>
    <property type="match status" value="1"/>
</dbReference>
<dbReference type="OrthoDB" id="9758509at2"/>
<dbReference type="GO" id="GO:0016491">
    <property type="term" value="F:oxidoreductase activity"/>
    <property type="evidence" value="ECO:0007669"/>
    <property type="project" value="UniProtKB-KW"/>
</dbReference>
<comment type="caution">
    <text evidence="4">The sequence shown here is derived from an EMBL/GenBank/DDBJ whole genome shotgun (WGS) entry which is preliminary data.</text>
</comment>
<dbReference type="Pfam" id="PF01315">
    <property type="entry name" value="Ald_Xan_dh_C"/>
    <property type="match status" value="1"/>
</dbReference>
<dbReference type="PANTHER" id="PTHR11908:SF132">
    <property type="entry name" value="ALDEHYDE OXIDASE 1-RELATED"/>
    <property type="match status" value="1"/>
</dbReference>
<evidence type="ECO:0000256" key="1">
    <source>
        <dbReference type="ARBA" id="ARBA00022505"/>
    </source>
</evidence>
<reference evidence="4 5" key="1">
    <citation type="submission" date="2019-09" db="EMBL/GenBank/DDBJ databases">
        <title>Actinomadura physcomitrii sp. nov., a novel actinomycete isolated from moss [Physcomitrium sphaericum (Ludw) Fuernr].</title>
        <authorList>
            <person name="Liu C."/>
            <person name="Zhuang X."/>
        </authorList>
    </citation>
    <scope>NUCLEOTIDE SEQUENCE [LARGE SCALE GENOMIC DNA]</scope>
    <source>
        <strain evidence="4 5">CYP1-1B</strain>
    </source>
</reference>
<dbReference type="SUPFAM" id="SSF56003">
    <property type="entry name" value="Molybdenum cofactor-binding domain"/>
    <property type="match status" value="1"/>
</dbReference>
<dbReference type="InterPro" id="IPR016208">
    <property type="entry name" value="Ald_Oxase/xanthine_DH-like"/>
</dbReference>
<dbReference type="EMBL" id="WBMR01000013">
    <property type="protein sequence ID" value="KAB2386341.1"/>
    <property type="molecule type" value="Genomic_DNA"/>
</dbReference>
<evidence type="ECO:0000256" key="2">
    <source>
        <dbReference type="ARBA" id="ARBA00023002"/>
    </source>
</evidence>
<feature type="domain" description="Aldehyde oxidase/xanthine dehydrogenase a/b hammerhead" evidence="3">
    <location>
        <begin position="19"/>
        <end position="134"/>
    </location>
</feature>
<dbReference type="AlphaFoldDB" id="A0A6L3W7B0"/>
<dbReference type="InterPro" id="IPR037165">
    <property type="entry name" value="AldOxase/xan_DH_Mopterin-bd_sf"/>
</dbReference>
<name>A0A6L3W7B0_9ACTN</name>
<dbReference type="Pfam" id="PF02738">
    <property type="entry name" value="MoCoBD_1"/>
    <property type="match status" value="1"/>
</dbReference>
<accession>A0A6L3W7B0</accession>
<keyword evidence="1" id="KW-0500">Molybdenum</keyword>
<dbReference type="Pfam" id="PF20256">
    <property type="entry name" value="MoCoBD_2"/>
    <property type="match status" value="1"/>
</dbReference>
<evidence type="ECO:0000313" key="5">
    <source>
        <dbReference type="Proteomes" id="UP000483004"/>
    </source>
</evidence>
<keyword evidence="5" id="KW-1185">Reference proteome</keyword>
<dbReference type="SUPFAM" id="SSF54665">
    <property type="entry name" value="CO dehydrogenase molybdoprotein N-domain-like"/>
    <property type="match status" value="1"/>
</dbReference>
<proteinExistence type="predicted"/>
<dbReference type="Gene3D" id="3.90.1170.50">
    <property type="entry name" value="Aldehyde oxidase/xanthine dehydrogenase, a/b hammerhead"/>
    <property type="match status" value="1"/>
</dbReference>
<dbReference type="InterPro" id="IPR036856">
    <property type="entry name" value="Ald_Oxase/Xan_DH_a/b_sf"/>
</dbReference>
<sequence length="763" mass="80134">MSGSIGRETARVDGPVKVTGAARYSAEFPMPGLAHAQIVGARVAAGRIAAIDTAAAERAAGVAAVLTHRDLPEVAHVPLVPSLMGGPAPGETFFPMQDGTVHYAGQPIAIVVADTLEQAQHAATLVRTEYAEAPSVTTIEQGRRDAYEPEKIFGGFMPAQLRRGDVEGGMAAADVRVDAAFRFAANHHNALEMLTTTAVWDGDRLTLHDSCQGIKAVQLTVAALLGLSPSRIRVLTRFVGGAFGSKAMVWPHVALTALAARHVRRPVRLVVAREQMFTSCGHREEQEQRVRLGARRDGALTAIRHHKISLTSPFDDWAEPAFGAASQLYAAPAFEGVHRLVRGNTMTPTFTRGPGEAAGVFSLECAMDELACELGADPVELRLRNLTDVDPNTGHPWSSGGLAECLRLGAERFGWAGRDPAPGARREGNQLIGTGMSAAAYPVAFFMRTQRARARLYSDGTAVVSTAAQEFGTGMTTVLTQVAADGLGVDLRDVRLDFGDTDLPTAGSPVGSNGAMMVSAAVHNAATALRDQLIAMAVVDPDSPLHGAHPADVTVTGGRLALSGGAGESYQDLMERHRANDAEAIGSWDPPPLDTPYGLLTFGAQFAEVAVDADLGLVRVRRMTGVFAPGRVLNPMTARSQLMGGMLWGMSQALLEGTRMDARLGRWANASLGDYLVPVNADAPDVDVALIEVDDPVTGPLGVKGVGEIGQVGSAAAIANAVHHATGHRVRELPITVEQLLPHLPVPAAARSATGRPAPPATG</sequence>
<dbReference type="RefSeq" id="WP_151539249.1">
    <property type="nucleotide sequence ID" value="NZ_WBMR01000013.1"/>
</dbReference>
<dbReference type="InterPro" id="IPR000674">
    <property type="entry name" value="Ald_Oxase/Xan_DH_a/b"/>
</dbReference>
<dbReference type="SMART" id="SM01008">
    <property type="entry name" value="Ald_Xan_dh_C"/>
    <property type="match status" value="1"/>
</dbReference>
<dbReference type="GO" id="GO:0005506">
    <property type="term" value="F:iron ion binding"/>
    <property type="evidence" value="ECO:0007669"/>
    <property type="project" value="InterPro"/>
</dbReference>
<dbReference type="InterPro" id="IPR008274">
    <property type="entry name" value="AldOxase/xan_DH_MoCoBD1"/>
</dbReference>
<evidence type="ECO:0000259" key="3">
    <source>
        <dbReference type="SMART" id="SM01008"/>
    </source>
</evidence>
<dbReference type="Gene3D" id="3.30.365.10">
    <property type="entry name" value="Aldehyde oxidase/xanthine dehydrogenase, molybdopterin binding domain"/>
    <property type="match status" value="4"/>
</dbReference>
<organism evidence="4 5">
    <name type="scientific">Actinomadura montaniterrae</name>
    <dbReference type="NCBI Taxonomy" id="1803903"/>
    <lineage>
        <taxon>Bacteria</taxon>
        <taxon>Bacillati</taxon>
        <taxon>Actinomycetota</taxon>
        <taxon>Actinomycetes</taxon>
        <taxon>Streptosporangiales</taxon>
        <taxon>Thermomonosporaceae</taxon>
        <taxon>Actinomadura</taxon>
    </lineage>
</organism>